<dbReference type="EMBL" id="JAWZYT010000485">
    <property type="protein sequence ID" value="KAK4322941.1"/>
    <property type="molecule type" value="Genomic_DNA"/>
</dbReference>
<dbReference type="Proteomes" id="UP001292094">
    <property type="component" value="Unassembled WGS sequence"/>
</dbReference>
<reference evidence="1" key="1">
    <citation type="submission" date="2023-11" db="EMBL/GenBank/DDBJ databases">
        <title>Genome assemblies of two species of porcelain crab, Petrolisthes cinctipes and Petrolisthes manimaculis (Anomura: Porcellanidae).</title>
        <authorList>
            <person name="Angst P."/>
        </authorList>
    </citation>
    <scope>NUCLEOTIDE SEQUENCE</scope>
    <source>
        <strain evidence="1">PB745_02</strain>
        <tissue evidence="1">Gill</tissue>
    </source>
</reference>
<dbReference type="InterPro" id="IPR020830">
    <property type="entry name" value="GlycerAld_3-P_DH_AS"/>
</dbReference>
<accession>A0AAE1UJP3</accession>
<organism evidence="1 2">
    <name type="scientific">Petrolisthes manimaculis</name>
    <dbReference type="NCBI Taxonomy" id="1843537"/>
    <lineage>
        <taxon>Eukaryota</taxon>
        <taxon>Metazoa</taxon>
        <taxon>Ecdysozoa</taxon>
        <taxon>Arthropoda</taxon>
        <taxon>Crustacea</taxon>
        <taxon>Multicrustacea</taxon>
        <taxon>Malacostraca</taxon>
        <taxon>Eumalacostraca</taxon>
        <taxon>Eucarida</taxon>
        <taxon>Decapoda</taxon>
        <taxon>Pleocyemata</taxon>
        <taxon>Anomura</taxon>
        <taxon>Galatheoidea</taxon>
        <taxon>Porcellanidae</taxon>
        <taxon>Petrolisthes</taxon>
    </lineage>
</organism>
<sequence>MCVVYLVTIPTYIHTTTLASSSCTTTHLTPLADPGPEQHPIPFSGLASSTTYIPLMAKWMDLPSLPPPSP</sequence>
<dbReference type="GO" id="GO:0016620">
    <property type="term" value="F:oxidoreductase activity, acting on the aldehyde or oxo group of donors, NAD or NADP as acceptor"/>
    <property type="evidence" value="ECO:0007669"/>
    <property type="project" value="InterPro"/>
</dbReference>
<evidence type="ECO:0000313" key="1">
    <source>
        <dbReference type="EMBL" id="KAK4322941.1"/>
    </source>
</evidence>
<dbReference type="AlphaFoldDB" id="A0AAE1UJP3"/>
<protein>
    <submittedName>
        <fullName evidence="1">Uncharacterized protein</fullName>
    </submittedName>
</protein>
<proteinExistence type="predicted"/>
<evidence type="ECO:0000313" key="2">
    <source>
        <dbReference type="Proteomes" id="UP001292094"/>
    </source>
</evidence>
<comment type="caution">
    <text evidence="1">The sequence shown here is derived from an EMBL/GenBank/DDBJ whole genome shotgun (WGS) entry which is preliminary data.</text>
</comment>
<name>A0AAE1UJP3_9EUCA</name>
<dbReference type="PROSITE" id="PS00071">
    <property type="entry name" value="GAPDH"/>
    <property type="match status" value="1"/>
</dbReference>
<gene>
    <name evidence="1" type="ORF">Pmani_006339</name>
</gene>
<keyword evidence="2" id="KW-1185">Reference proteome</keyword>